<protein>
    <recommendedName>
        <fullName evidence="4">Flavin reductase</fullName>
    </recommendedName>
</protein>
<proteinExistence type="predicted"/>
<dbReference type="AlphaFoldDB" id="A0A927LZL6"/>
<evidence type="ECO:0000313" key="3">
    <source>
        <dbReference type="Proteomes" id="UP000649753"/>
    </source>
</evidence>
<reference evidence="2" key="1">
    <citation type="submission" date="2020-10" db="EMBL/GenBank/DDBJ databases">
        <title>Sequencing the genomes of 1000 actinobacteria strains.</title>
        <authorList>
            <person name="Klenk H.-P."/>
        </authorList>
    </citation>
    <scope>NUCLEOTIDE SEQUENCE</scope>
    <source>
        <strain evidence="2">DSM 46832</strain>
    </source>
</reference>
<organism evidence="2 3">
    <name type="scientific">Plantactinospora soyae</name>
    <dbReference type="NCBI Taxonomy" id="1544732"/>
    <lineage>
        <taxon>Bacteria</taxon>
        <taxon>Bacillati</taxon>
        <taxon>Actinomycetota</taxon>
        <taxon>Actinomycetes</taxon>
        <taxon>Micromonosporales</taxon>
        <taxon>Micromonosporaceae</taxon>
        <taxon>Plantactinospora</taxon>
    </lineage>
</organism>
<feature type="region of interest" description="Disordered" evidence="1">
    <location>
        <begin position="1"/>
        <end position="31"/>
    </location>
</feature>
<dbReference type="RefSeq" id="WP_225945401.1">
    <property type="nucleotide sequence ID" value="NZ_JADBEB010000001.1"/>
</dbReference>
<evidence type="ECO:0000256" key="1">
    <source>
        <dbReference type="SAM" id="MobiDB-lite"/>
    </source>
</evidence>
<accession>A0A927LZL6</accession>
<gene>
    <name evidence="2" type="ORF">H4W31_001086</name>
</gene>
<dbReference type="EMBL" id="JADBEB010000001">
    <property type="protein sequence ID" value="MBE1485448.1"/>
    <property type="molecule type" value="Genomic_DNA"/>
</dbReference>
<name>A0A927LZL6_9ACTN</name>
<evidence type="ECO:0000313" key="2">
    <source>
        <dbReference type="EMBL" id="MBE1485448.1"/>
    </source>
</evidence>
<dbReference type="Proteomes" id="UP000649753">
    <property type="component" value="Unassembled WGS sequence"/>
</dbReference>
<sequence length="119" mass="13332">MTATAPDPESPGQPPTNDTGPQELEPNQLPHTPRRPIWLCGTCATEWPCLTVRTLLPLDYYDSPTALHVYLATLLQEAVEDLTRLNPDPGPDPQRMHARFLGWVKPWLDITRRRAGGPD</sequence>
<comment type="caution">
    <text evidence="2">The sequence shown here is derived from an EMBL/GenBank/DDBJ whole genome shotgun (WGS) entry which is preliminary data.</text>
</comment>
<evidence type="ECO:0008006" key="4">
    <source>
        <dbReference type="Google" id="ProtNLM"/>
    </source>
</evidence>
<keyword evidence="3" id="KW-1185">Reference proteome</keyword>